<dbReference type="PRINTS" id="PR00681">
    <property type="entry name" value="RIBOSOMALS1"/>
</dbReference>
<keyword evidence="2" id="KW-0689">Ribosomal protein</keyword>
<evidence type="ECO:0000256" key="2">
    <source>
        <dbReference type="ARBA" id="ARBA00022980"/>
    </source>
</evidence>
<dbReference type="CDD" id="cd05688">
    <property type="entry name" value="S1_RPS1_repeat_ec3"/>
    <property type="match status" value="1"/>
</dbReference>
<evidence type="ECO:0000259" key="5">
    <source>
        <dbReference type="PROSITE" id="PS50126"/>
    </source>
</evidence>
<comment type="similarity">
    <text evidence="1">Belongs to the bacterial ribosomal protein bS1 family.</text>
</comment>
<dbReference type="Proteomes" id="UP001202961">
    <property type="component" value="Unassembled WGS sequence"/>
</dbReference>
<feature type="domain" description="S1 motif" evidence="5">
    <location>
        <begin position="443"/>
        <end position="512"/>
    </location>
</feature>
<comment type="caution">
    <text evidence="6">The sequence shown here is derived from an EMBL/GenBank/DDBJ whole genome shotgun (WGS) entry which is preliminary data.</text>
</comment>
<evidence type="ECO:0000256" key="4">
    <source>
        <dbReference type="SAM" id="MobiDB-lite"/>
    </source>
</evidence>
<keyword evidence="7" id="KW-1185">Reference proteome</keyword>
<protein>
    <submittedName>
        <fullName evidence="6">S1 RNA-binding domain-containing protein</fullName>
    </submittedName>
</protein>
<feature type="region of interest" description="Disordered" evidence="4">
    <location>
        <begin position="1"/>
        <end position="138"/>
    </location>
</feature>
<organism evidence="6 7">
    <name type="scientific">Aporhodopirellula aestuarii</name>
    <dbReference type="NCBI Taxonomy" id="2950107"/>
    <lineage>
        <taxon>Bacteria</taxon>
        <taxon>Pseudomonadati</taxon>
        <taxon>Planctomycetota</taxon>
        <taxon>Planctomycetia</taxon>
        <taxon>Pirellulales</taxon>
        <taxon>Pirellulaceae</taxon>
        <taxon>Aporhodopirellula</taxon>
    </lineage>
</organism>
<dbReference type="CDD" id="cd04465">
    <property type="entry name" value="S1_RPS1_repeat_ec2_hs2"/>
    <property type="match status" value="1"/>
</dbReference>
<dbReference type="PANTHER" id="PTHR10724">
    <property type="entry name" value="30S RIBOSOMAL PROTEIN S1"/>
    <property type="match status" value="1"/>
</dbReference>
<dbReference type="InterPro" id="IPR012340">
    <property type="entry name" value="NA-bd_OB-fold"/>
</dbReference>
<dbReference type="RefSeq" id="WP_250930337.1">
    <property type="nucleotide sequence ID" value="NZ_JAMQBK010000051.1"/>
</dbReference>
<dbReference type="Pfam" id="PF00575">
    <property type="entry name" value="S1"/>
    <property type="match status" value="2"/>
</dbReference>
<feature type="compositionally biased region" description="Low complexity" evidence="4">
    <location>
        <begin position="15"/>
        <end position="62"/>
    </location>
</feature>
<feature type="domain" description="S1 motif" evidence="5">
    <location>
        <begin position="194"/>
        <end position="256"/>
    </location>
</feature>
<feature type="domain" description="S1 motif" evidence="5">
    <location>
        <begin position="271"/>
        <end position="337"/>
    </location>
</feature>
<dbReference type="InterPro" id="IPR035104">
    <property type="entry name" value="Ribosomal_protein_S1-like"/>
</dbReference>
<feature type="compositionally biased region" description="Basic and acidic residues" evidence="4">
    <location>
        <begin position="554"/>
        <end position="563"/>
    </location>
</feature>
<reference evidence="6 7" key="1">
    <citation type="journal article" date="2022" name="Syst. Appl. Microbiol.">
        <title>Rhodopirellula aestuarii sp. nov., a novel member of the genus Rhodopirellula isolated from brackish sediments collected in the Tagus River estuary, Portugal.</title>
        <authorList>
            <person name="Vitorino I.R."/>
            <person name="Klimek D."/>
            <person name="Calusinska M."/>
            <person name="Lobo-da-Cunha A."/>
            <person name="Vasconcelos V."/>
            <person name="Lage O.M."/>
        </authorList>
    </citation>
    <scope>NUCLEOTIDE SEQUENCE [LARGE SCALE GENOMIC DNA]</scope>
    <source>
        <strain evidence="6 7">ICT_H3.1</strain>
    </source>
</reference>
<name>A0ABT0U6X0_9BACT</name>
<gene>
    <name evidence="6" type="ORF">NB063_18985</name>
</gene>
<keyword evidence="3" id="KW-0687">Ribonucleoprotein</keyword>
<dbReference type="SUPFAM" id="SSF50249">
    <property type="entry name" value="Nucleic acid-binding proteins"/>
    <property type="match status" value="4"/>
</dbReference>
<dbReference type="PROSITE" id="PS50126">
    <property type="entry name" value="S1"/>
    <property type="match status" value="4"/>
</dbReference>
<evidence type="ECO:0000256" key="3">
    <source>
        <dbReference type="ARBA" id="ARBA00023274"/>
    </source>
</evidence>
<dbReference type="InterPro" id="IPR003029">
    <property type="entry name" value="S1_domain"/>
</dbReference>
<dbReference type="Gene3D" id="2.40.50.140">
    <property type="entry name" value="Nucleic acid-binding proteins"/>
    <property type="match status" value="4"/>
</dbReference>
<dbReference type="PANTHER" id="PTHR10724:SF7">
    <property type="entry name" value="SMALL RIBOSOMAL SUBUNIT PROTEIN BS1C"/>
    <property type="match status" value="1"/>
</dbReference>
<dbReference type="EMBL" id="JAMQBK010000051">
    <property type="protein sequence ID" value="MCM2372703.1"/>
    <property type="molecule type" value="Genomic_DNA"/>
</dbReference>
<feature type="domain" description="S1 motif" evidence="5">
    <location>
        <begin position="358"/>
        <end position="426"/>
    </location>
</feature>
<dbReference type="InterPro" id="IPR050437">
    <property type="entry name" value="Ribos_protein_bS1-like"/>
</dbReference>
<proteinExistence type="inferred from homology"/>
<dbReference type="SMART" id="SM00316">
    <property type="entry name" value="S1"/>
    <property type="match status" value="4"/>
</dbReference>
<evidence type="ECO:0000313" key="7">
    <source>
        <dbReference type="Proteomes" id="UP001202961"/>
    </source>
</evidence>
<evidence type="ECO:0000313" key="6">
    <source>
        <dbReference type="EMBL" id="MCM2372703.1"/>
    </source>
</evidence>
<evidence type="ECO:0000256" key="1">
    <source>
        <dbReference type="ARBA" id="ARBA00006767"/>
    </source>
</evidence>
<accession>A0ABT0U6X0</accession>
<feature type="region of interest" description="Disordered" evidence="4">
    <location>
        <begin position="519"/>
        <end position="563"/>
    </location>
</feature>
<sequence length="563" mass="59602">MSVTENPDSTPPSPEASSVEASSAAASPSPEVTPSPEASSAPEASASDAAESTAKEAVGAEASESKPSKSKAPLPRIGSGPLAARGLGVAKPQSPAAVSTEDLEKAQPKAGGKPGGGKKKAPRPRLVGESDQDVTKSAKIEVPKPGKVSVPNIRHGLTDDLQAELDASLADADLDAFYGGTAGLPDRREPLEEGARVHAKVLKIKEDTVFVSLGGPDEGTIPFEQFTETEPTPGTDVEVVVRGFNREDGLYSCTLPGSAIEVSDWDDIDEGSVVEVLVTGHNTGGLECQIGSIRGFMPISQVTEYRVEDLSEFVDQKMICLVTEANARRGNLVVSRRAILEREREVRRAEQLEKIEAGDILEGVVRSVRDFGAFVDLGGLDGLIHVSKLSWERIKHPSDVIKEGQKVKVKVDKIDKQTGKIGLSYRDLLENPWDTAESEFAVGSVHSGTVTKTADFGAFVRLTAGVEGLVHISELASHRVSKVSSVVNVGDTVTVKVLSFDRDAQKIGLSIKAANAVAEKPSDAAEEEVDEPPREVAVQPQHAGPLKGGNNRDTGGERFGLRW</sequence>